<keyword evidence="2" id="KW-1185">Reference proteome</keyword>
<dbReference type="OrthoDB" id="2944942at2759"/>
<proteinExistence type="predicted"/>
<dbReference type="AlphaFoldDB" id="A0A9P5P3P8"/>
<protein>
    <submittedName>
        <fullName evidence="1">Uncharacterized protein</fullName>
    </submittedName>
</protein>
<evidence type="ECO:0000313" key="2">
    <source>
        <dbReference type="Proteomes" id="UP000772434"/>
    </source>
</evidence>
<dbReference type="Proteomes" id="UP000772434">
    <property type="component" value="Unassembled WGS sequence"/>
</dbReference>
<gene>
    <name evidence="1" type="ORF">BDP27DRAFT_1433309</name>
</gene>
<organism evidence="1 2">
    <name type="scientific">Rhodocollybia butyracea</name>
    <dbReference type="NCBI Taxonomy" id="206335"/>
    <lineage>
        <taxon>Eukaryota</taxon>
        <taxon>Fungi</taxon>
        <taxon>Dikarya</taxon>
        <taxon>Basidiomycota</taxon>
        <taxon>Agaricomycotina</taxon>
        <taxon>Agaricomycetes</taxon>
        <taxon>Agaricomycetidae</taxon>
        <taxon>Agaricales</taxon>
        <taxon>Marasmiineae</taxon>
        <taxon>Omphalotaceae</taxon>
        <taxon>Rhodocollybia</taxon>
    </lineage>
</organism>
<evidence type="ECO:0000313" key="1">
    <source>
        <dbReference type="EMBL" id="KAF9056878.1"/>
    </source>
</evidence>
<sequence length="306" mass="34836">MADIPIRIRKRFHPYDSSFEWADRPHFTHKDDATSARIKKLSTSQRSKLNLKINQQNKGHRERAFDGKENISDVESLADINEKEYDAIRSDPTTFEAHKKYFLLSTIHEMVLANRKEAEKAALALTGGNRLAPQADVASAGTIELEDDITLVPNSPTSHTAVSFPDEMRTTACQKHIFPLHLFHTKNDADAGPHREDDLDYNGWCKSMANLYAFKCSRYKSGAEAAHPMFLTSHGLFFDELEDANITFPFWFIHEWKLHCPHYDSDLEFNAIVYINTCTVIEAAINTHNQLLAAQKSNGNSNRQQD</sequence>
<name>A0A9P5P3P8_9AGAR</name>
<accession>A0A9P5P3P8</accession>
<comment type="caution">
    <text evidence="1">The sequence shown here is derived from an EMBL/GenBank/DDBJ whole genome shotgun (WGS) entry which is preliminary data.</text>
</comment>
<dbReference type="EMBL" id="JADNRY010000416">
    <property type="protein sequence ID" value="KAF9056878.1"/>
    <property type="molecule type" value="Genomic_DNA"/>
</dbReference>
<reference evidence="1" key="1">
    <citation type="submission" date="2020-11" db="EMBL/GenBank/DDBJ databases">
        <authorList>
            <consortium name="DOE Joint Genome Institute"/>
            <person name="Ahrendt S."/>
            <person name="Riley R."/>
            <person name="Andreopoulos W."/>
            <person name="Labutti K."/>
            <person name="Pangilinan J."/>
            <person name="Ruiz-Duenas F.J."/>
            <person name="Barrasa J.M."/>
            <person name="Sanchez-Garcia M."/>
            <person name="Camarero S."/>
            <person name="Miyauchi S."/>
            <person name="Serrano A."/>
            <person name="Linde D."/>
            <person name="Babiker R."/>
            <person name="Drula E."/>
            <person name="Ayuso-Fernandez I."/>
            <person name="Pacheco R."/>
            <person name="Padilla G."/>
            <person name="Ferreira P."/>
            <person name="Barriuso J."/>
            <person name="Kellner H."/>
            <person name="Castanera R."/>
            <person name="Alfaro M."/>
            <person name="Ramirez L."/>
            <person name="Pisabarro A.G."/>
            <person name="Kuo A."/>
            <person name="Tritt A."/>
            <person name="Lipzen A."/>
            <person name="He G."/>
            <person name="Yan M."/>
            <person name="Ng V."/>
            <person name="Cullen D."/>
            <person name="Martin F."/>
            <person name="Rosso M.-N."/>
            <person name="Henrissat B."/>
            <person name="Hibbett D."/>
            <person name="Martinez A.T."/>
            <person name="Grigoriev I.V."/>
        </authorList>
    </citation>
    <scope>NUCLEOTIDE SEQUENCE</scope>
    <source>
        <strain evidence="1">AH 40177</strain>
    </source>
</reference>